<proteinExistence type="predicted"/>
<name>A0A6J5KVD4_9CAUD</name>
<organism evidence="1">
    <name type="scientific">uncultured Caudovirales phage</name>
    <dbReference type="NCBI Taxonomy" id="2100421"/>
    <lineage>
        <taxon>Viruses</taxon>
        <taxon>Duplodnaviria</taxon>
        <taxon>Heunggongvirae</taxon>
        <taxon>Uroviricota</taxon>
        <taxon>Caudoviricetes</taxon>
        <taxon>Peduoviridae</taxon>
        <taxon>Maltschvirus</taxon>
        <taxon>Maltschvirus maltsch</taxon>
    </lineage>
</organism>
<dbReference type="EMBL" id="LR796186">
    <property type="protein sequence ID" value="CAB4125135.1"/>
    <property type="molecule type" value="Genomic_DNA"/>
</dbReference>
<evidence type="ECO:0000313" key="1">
    <source>
        <dbReference type="EMBL" id="CAB4125135.1"/>
    </source>
</evidence>
<gene>
    <name evidence="1" type="ORF">UFOVP58_68</name>
</gene>
<accession>A0A6J5KVD4</accession>
<protein>
    <submittedName>
        <fullName evidence="1">Uncharacterized protein</fullName>
    </submittedName>
</protein>
<sequence>MKTFAQYLAEGGNVFSGKTASIKLEHIGPTLNEYFAELKQLFPKKASIFNVAHFHALGSVGKKPMSGDIDLGIDSSSILDKEMSDKSIAAWNLDPKKIHAEFAKLEKRSKSSTPEQLLMKAFFKELTLYINAHAPRLYCDEKKVTAGNIFGLFPQIDKAGEEVGIGVQIDWMVGNLAWLKFSYHSAAYPVDSNVKGLHRTQLMLAAFQVANLSFNHVSGVKDKETGLVIAHDPENALTELGKRLGFKITQADSEDYYKMNKLFKAKMKPKDYSSLLDIYFKILDSTRADIPDDIQPEWKKRKERLGLTGKFLPDNSALRG</sequence>
<reference evidence="1" key="1">
    <citation type="submission" date="2020-04" db="EMBL/GenBank/DDBJ databases">
        <authorList>
            <person name="Chiriac C."/>
            <person name="Salcher M."/>
            <person name="Ghai R."/>
            <person name="Kavagutti S V."/>
        </authorList>
    </citation>
    <scope>NUCLEOTIDE SEQUENCE</scope>
</reference>